<evidence type="ECO:0000313" key="1">
    <source>
        <dbReference type="EMBL" id="KKY28819.1"/>
    </source>
</evidence>
<dbReference type="AlphaFoldDB" id="A0A0G2F3G3"/>
<name>A0A0G2F3G3_PHACM</name>
<comment type="caution">
    <text evidence="1">The sequence shown here is derived from an EMBL/GenBank/DDBJ whole genome shotgun (WGS) entry which is preliminary data.</text>
</comment>
<sequence>MEWSKKTYNNQYEKWVPWLEDKYLAWFGDKLRQTNVTGDKNIGAITDGVAEGVGGQFGKGGLGEGVGEITSKEVWTRSERQGKDDKGGYI</sequence>
<reference evidence="1 2" key="2">
    <citation type="submission" date="2015-05" db="EMBL/GenBank/DDBJ databases">
        <authorList>
            <person name="Morales-Cruz A."/>
            <person name="Amrine K.C."/>
            <person name="Cantu D."/>
        </authorList>
    </citation>
    <scope>NUCLEOTIDE SEQUENCE [LARGE SCALE GENOMIC DNA]</scope>
    <source>
        <strain evidence="1">UCRPC4</strain>
    </source>
</reference>
<evidence type="ECO:0000313" key="2">
    <source>
        <dbReference type="Proteomes" id="UP000053317"/>
    </source>
</evidence>
<dbReference type="EMBL" id="LCWF01000009">
    <property type="protein sequence ID" value="KKY28819.1"/>
    <property type="molecule type" value="Genomic_DNA"/>
</dbReference>
<organism evidence="1 2">
    <name type="scientific">Phaeomoniella chlamydospora</name>
    <name type="common">Phaeoacremonium chlamydosporum</name>
    <dbReference type="NCBI Taxonomy" id="158046"/>
    <lineage>
        <taxon>Eukaryota</taxon>
        <taxon>Fungi</taxon>
        <taxon>Dikarya</taxon>
        <taxon>Ascomycota</taxon>
        <taxon>Pezizomycotina</taxon>
        <taxon>Eurotiomycetes</taxon>
        <taxon>Chaetothyriomycetidae</taxon>
        <taxon>Phaeomoniellales</taxon>
        <taxon>Phaeomoniellaceae</taxon>
        <taxon>Phaeomoniella</taxon>
    </lineage>
</organism>
<protein>
    <submittedName>
        <fullName evidence="1">Uncharacterized protein</fullName>
    </submittedName>
</protein>
<proteinExistence type="predicted"/>
<gene>
    <name evidence="1" type="ORF">UCRPC4_g00380</name>
</gene>
<dbReference type="OrthoDB" id="3001700at2759"/>
<dbReference type="Proteomes" id="UP000053317">
    <property type="component" value="Unassembled WGS sequence"/>
</dbReference>
<keyword evidence="2" id="KW-1185">Reference proteome</keyword>
<accession>A0A0G2F3G3</accession>
<reference evidence="1 2" key="1">
    <citation type="submission" date="2015-05" db="EMBL/GenBank/DDBJ databases">
        <title>Distinctive expansion of gene families associated with plant cell wall degradation and secondary metabolism in the genomes of grapevine trunk pathogens.</title>
        <authorList>
            <person name="Lawrence D.P."/>
            <person name="Travadon R."/>
            <person name="Rolshausen P.E."/>
            <person name="Baumgartner K."/>
        </authorList>
    </citation>
    <scope>NUCLEOTIDE SEQUENCE [LARGE SCALE GENOMIC DNA]</scope>
    <source>
        <strain evidence="1">UCRPC4</strain>
    </source>
</reference>